<evidence type="ECO:0000313" key="1">
    <source>
        <dbReference type="EMBL" id="CRK87979.1"/>
    </source>
</evidence>
<name>A0A1J1HJ89_9DIPT</name>
<dbReference type="AlphaFoldDB" id="A0A1J1HJ89"/>
<protein>
    <submittedName>
        <fullName evidence="1">CLUMA_CG001765, isoform A</fullName>
    </submittedName>
</protein>
<sequence length="68" mass="7704">MAYIRTPTPDKAFFLVIQYHIQKMSEVFCCGCESNLVLYIFPGAVRSSKKLLPRQSAQVSSSINSQKF</sequence>
<gene>
    <name evidence="1" type="ORF">CLUMA_CG001765</name>
</gene>
<organism evidence="1 2">
    <name type="scientific">Clunio marinus</name>
    <dbReference type="NCBI Taxonomy" id="568069"/>
    <lineage>
        <taxon>Eukaryota</taxon>
        <taxon>Metazoa</taxon>
        <taxon>Ecdysozoa</taxon>
        <taxon>Arthropoda</taxon>
        <taxon>Hexapoda</taxon>
        <taxon>Insecta</taxon>
        <taxon>Pterygota</taxon>
        <taxon>Neoptera</taxon>
        <taxon>Endopterygota</taxon>
        <taxon>Diptera</taxon>
        <taxon>Nematocera</taxon>
        <taxon>Chironomoidea</taxon>
        <taxon>Chironomidae</taxon>
        <taxon>Clunio</taxon>
    </lineage>
</organism>
<dbReference type="Proteomes" id="UP000183832">
    <property type="component" value="Unassembled WGS sequence"/>
</dbReference>
<proteinExistence type="predicted"/>
<evidence type="ECO:0000313" key="2">
    <source>
        <dbReference type="Proteomes" id="UP000183832"/>
    </source>
</evidence>
<keyword evidence="2" id="KW-1185">Reference proteome</keyword>
<reference evidence="1 2" key="1">
    <citation type="submission" date="2015-04" db="EMBL/GenBank/DDBJ databases">
        <authorList>
            <person name="Syromyatnikov M.Y."/>
            <person name="Popov V.N."/>
        </authorList>
    </citation>
    <scope>NUCLEOTIDE SEQUENCE [LARGE SCALE GENOMIC DNA]</scope>
</reference>
<dbReference type="EMBL" id="CVRI01000006">
    <property type="protein sequence ID" value="CRK87979.1"/>
    <property type="molecule type" value="Genomic_DNA"/>
</dbReference>
<accession>A0A1J1HJ89</accession>